<accession>A0A151ZGN9</accession>
<name>A0A151ZGN9_TIELA</name>
<dbReference type="InterPro" id="IPR029017">
    <property type="entry name" value="Enolase-like_N"/>
</dbReference>
<dbReference type="InterPro" id="IPR034610">
    <property type="entry name" value="L-fuconate_dehydratase"/>
</dbReference>
<dbReference type="GO" id="GO:0000287">
    <property type="term" value="F:magnesium ion binding"/>
    <property type="evidence" value="ECO:0007669"/>
    <property type="project" value="TreeGrafter"/>
</dbReference>
<dbReference type="InterPro" id="IPR013342">
    <property type="entry name" value="Mandelate_racemase_C"/>
</dbReference>
<dbReference type="SFLD" id="SFLDF00111">
    <property type="entry name" value="L-fuconate_dehydratase"/>
    <property type="match status" value="1"/>
</dbReference>
<evidence type="ECO:0000313" key="9">
    <source>
        <dbReference type="Proteomes" id="UP000076078"/>
    </source>
</evidence>
<dbReference type="CDD" id="cd03324">
    <property type="entry name" value="rTSbeta_L-fuconate_dehydratase"/>
    <property type="match status" value="1"/>
</dbReference>
<dbReference type="OrthoDB" id="14161at2759"/>
<dbReference type="PANTHER" id="PTHR13794">
    <property type="entry name" value="ENOLASE SUPERFAMILY, MANDELATE RACEMASE"/>
    <property type="match status" value="1"/>
</dbReference>
<evidence type="ECO:0000259" key="7">
    <source>
        <dbReference type="SMART" id="SM00922"/>
    </source>
</evidence>
<dbReference type="InParanoid" id="A0A151ZGN9"/>
<evidence type="ECO:0000256" key="1">
    <source>
        <dbReference type="ARBA" id="ARBA00001737"/>
    </source>
</evidence>
<dbReference type="OMA" id="SGAIDVC"/>
<evidence type="ECO:0000313" key="8">
    <source>
        <dbReference type="EMBL" id="KYQ93040.1"/>
    </source>
</evidence>
<evidence type="ECO:0000256" key="5">
    <source>
        <dbReference type="ARBA" id="ARBA00022842"/>
    </source>
</evidence>
<sequence length="439" mass="49607">MQSLSKDKLIIQSLDVFDIRFPTSKEFIGSDAMHTNPDYSCAYVVLKTNCQGLEGHGLTFTLGKGTEVIVSSIEAQRELVIGKSLGEIFKDFPKFLRLLTSEPQLRWIGPEKGVVHLGTAAIVNAIWDLAAKFEEKPLWKMLVDMKPEEIVELLDFRYVTDALTKQEALEILKGLEGTKKIREEEMVRDGYPAYTTSAGWLGYSDEKVRSLCKEAISQGYNHIKIKVGQDLKEDIRRLELVRSEIGPERKLMVDANQKWEVQESIDYMKQLSKFNIWWIEEPTSPDDILGHATIATALKPLNIGVATGEQCQNRIIFKQLLQAKSISFCQPDSCRLGGVNEVLLVFLMSKKFQVPVCMHAGGVGLCEYVNHLCMFDYICVSGSLENRVTEFVDHLHEHFVNPVIMKGSRYTTPKAPGYSAELKKQSTQQFQFINSTPSK</sequence>
<feature type="domain" description="Mandelate racemase/muconate lactonizing enzyme C-terminal" evidence="7">
    <location>
        <begin position="205"/>
        <end position="301"/>
    </location>
</feature>
<dbReference type="InterPro" id="IPR036849">
    <property type="entry name" value="Enolase-like_C_sf"/>
</dbReference>
<comment type="caution">
    <text evidence="8">The sequence shown here is derived from an EMBL/GenBank/DDBJ whole genome shotgun (WGS) entry which is preliminary data.</text>
</comment>
<comment type="cofactor">
    <cofactor evidence="2">
        <name>Mg(2+)</name>
        <dbReference type="ChEBI" id="CHEBI:18420"/>
    </cofactor>
</comment>
<comment type="catalytic activity">
    <reaction evidence="1">
        <text>L-fuconate = 2-dehydro-3-deoxy-L-fuconate + H2O</text>
        <dbReference type="Rhea" id="RHEA:22772"/>
        <dbReference type="ChEBI" id="CHEBI:15377"/>
        <dbReference type="ChEBI" id="CHEBI:21291"/>
        <dbReference type="ChEBI" id="CHEBI:37448"/>
        <dbReference type="EC" id="4.2.1.68"/>
    </reaction>
</comment>
<dbReference type="FunFam" id="3.20.20.120:FF:000007">
    <property type="entry name" value="Mitochondrial enolase superfamily member 1"/>
    <property type="match status" value="1"/>
</dbReference>
<dbReference type="SMART" id="SM00922">
    <property type="entry name" value="MR_MLE"/>
    <property type="match status" value="1"/>
</dbReference>
<dbReference type="Pfam" id="PF02746">
    <property type="entry name" value="MR_MLE_N"/>
    <property type="match status" value="1"/>
</dbReference>
<proteinExistence type="predicted"/>
<dbReference type="SUPFAM" id="SSF54826">
    <property type="entry name" value="Enolase N-terminal domain-like"/>
    <property type="match status" value="1"/>
</dbReference>
<keyword evidence="6" id="KW-0456">Lyase</keyword>
<dbReference type="EMBL" id="LODT01000028">
    <property type="protein sequence ID" value="KYQ93040.1"/>
    <property type="molecule type" value="Genomic_DNA"/>
</dbReference>
<dbReference type="InterPro" id="IPR046945">
    <property type="entry name" value="RHMD-like"/>
</dbReference>
<keyword evidence="9" id="KW-1185">Reference proteome</keyword>
<evidence type="ECO:0000256" key="3">
    <source>
        <dbReference type="ARBA" id="ARBA00013142"/>
    </source>
</evidence>
<dbReference type="SFLD" id="SFLDG00179">
    <property type="entry name" value="mandelate_racemase"/>
    <property type="match status" value="1"/>
</dbReference>
<dbReference type="InterPro" id="IPR013341">
    <property type="entry name" value="Mandelate_racemase_N_dom"/>
</dbReference>
<dbReference type="Pfam" id="PF13378">
    <property type="entry name" value="MR_MLE_C"/>
    <property type="match status" value="1"/>
</dbReference>
<dbReference type="Proteomes" id="UP000076078">
    <property type="component" value="Unassembled WGS sequence"/>
</dbReference>
<keyword evidence="4" id="KW-0479">Metal-binding</keyword>
<organism evidence="8 9">
    <name type="scientific">Tieghemostelium lacteum</name>
    <name type="common">Slime mold</name>
    <name type="synonym">Dictyostelium lacteum</name>
    <dbReference type="NCBI Taxonomy" id="361077"/>
    <lineage>
        <taxon>Eukaryota</taxon>
        <taxon>Amoebozoa</taxon>
        <taxon>Evosea</taxon>
        <taxon>Eumycetozoa</taxon>
        <taxon>Dictyostelia</taxon>
        <taxon>Dictyosteliales</taxon>
        <taxon>Raperosteliaceae</taxon>
        <taxon>Tieghemostelium</taxon>
    </lineage>
</organism>
<reference evidence="8 9" key="1">
    <citation type="submission" date="2015-12" db="EMBL/GenBank/DDBJ databases">
        <title>Dictyostelia acquired genes for synthesis and detection of signals that induce cell-type specialization by lateral gene transfer from prokaryotes.</title>
        <authorList>
            <person name="Gloeckner G."/>
            <person name="Schaap P."/>
        </authorList>
    </citation>
    <scope>NUCLEOTIDE SEQUENCE [LARGE SCALE GENOMIC DNA]</scope>
    <source>
        <strain evidence="8 9">TK</strain>
    </source>
</reference>
<dbReference type="SFLD" id="SFLDS00001">
    <property type="entry name" value="Enolase"/>
    <property type="match status" value="1"/>
</dbReference>
<dbReference type="Gene3D" id="3.20.20.120">
    <property type="entry name" value="Enolase-like C-terminal domain"/>
    <property type="match status" value="1"/>
</dbReference>
<dbReference type="InterPro" id="IPR029065">
    <property type="entry name" value="Enolase_C-like"/>
</dbReference>
<dbReference type="GO" id="GO:0050023">
    <property type="term" value="F:L-fuconate dehydratase activity"/>
    <property type="evidence" value="ECO:0007669"/>
    <property type="project" value="UniProtKB-EC"/>
</dbReference>
<dbReference type="EC" id="4.2.1.68" evidence="3"/>
<evidence type="ECO:0000256" key="6">
    <source>
        <dbReference type="ARBA" id="ARBA00023239"/>
    </source>
</evidence>
<dbReference type="GO" id="GO:0016052">
    <property type="term" value="P:carbohydrate catabolic process"/>
    <property type="evidence" value="ECO:0007669"/>
    <property type="project" value="InterPro"/>
</dbReference>
<dbReference type="STRING" id="361077.A0A151ZGN9"/>
<evidence type="ECO:0000256" key="2">
    <source>
        <dbReference type="ARBA" id="ARBA00001946"/>
    </source>
</evidence>
<dbReference type="Gene3D" id="3.30.390.10">
    <property type="entry name" value="Enolase-like, N-terminal domain"/>
    <property type="match status" value="1"/>
</dbReference>
<dbReference type="AlphaFoldDB" id="A0A151ZGN9"/>
<gene>
    <name evidence="8" type="ORF">DLAC_05649</name>
</gene>
<evidence type="ECO:0000256" key="4">
    <source>
        <dbReference type="ARBA" id="ARBA00022723"/>
    </source>
</evidence>
<keyword evidence="5" id="KW-0460">Magnesium</keyword>
<dbReference type="SUPFAM" id="SSF51604">
    <property type="entry name" value="Enolase C-terminal domain-like"/>
    <property type="match status" value="1"/>
</dbReference>
<protein>
    <recommendedName>
        <fullName evidence="3">L-fuconate dehydratase</fullName>
        <ecNumber evidence="3">4.2.1.68</ecNumber>
    </recommendedName>
</protein>
<dbReference type="PANTHER" id="PTHR13794:SF58">
    <property type="entry name" value="MITOCHONDRIAL ENOLASE SUPERFAMILY MEMBER 1"/>
    <property type="match status" value="1"/>
</dbReference>